<dbReference type="InterPro" id="IPR000192">
    <property type="entry name" value="Aminotrans_V_dom"/>
</dbReference>
<accession>A0A061S1M7</accession>
<evidence type="ECO:0000259" key="3">
    <source>
        <dbReference type="Pfam" id="PF00266"/>
    </source>
</evidence>
<protein>
    <submittedName>
        <fullName evidence="5">Pyridoxal phosphate dependent aminotransferase</fullName>
    </submittedName>
</protein>
<dbReference type="InterPro" id="IPR015421">
    <property type="entry name" value="PyrdxlP-dep_Trfase_major"/>
</dbReference>
<evidence type="ECO:0000256" key="1">
    <source>
        <dbReference type="ARBA" id="ARBA00022898"/>
    </source>
</evidence>
<evidence type="ECO:0000313" key="4">
    <source>
        <dbReference type="EMBL" id="JAC76332.1"/>
    </source>
</evidence>
<sequence>MEGHLSASLNSSNSDVKSCISRICGSLQPGSPALKNLFYIPEKSCYFNASYGNVPTPVMHAQWNLQVACETDPQSWMLGRVALKLRNVRQRLAQYTGAETRDLVLVENCSSGVNAVLRSLVLKSGSTLIHLSTAYGVVKNCMAHVASVAGARVVEVPVEFHGAGSAPCGEGGVPLQEAVANTISRLQLSGASVALACFDHIASCPGALMPVMELAATCKRLGVPVMLDGAHVLGQLPVNLKSLEAAGVQYWVSDAHKWLFAPKGSAVLWVTRDSQDSVKPAALGAAVCSGASTANFDPAALAGLSDFEIRFQYTGTRDYTPMAAVAAALDFRESIGESAIIGYNHGMAVWAQRYLAELWGTECLLPDSSTCAMAHVRLPGVRSRRAADALSRLLRLKHGIHVMLFGLPDPRGGTAYWARPCFQVYVQHDDVVALGAAVLEEAPLASAAAAAWAWRRAALGGDGGPLLPVPAAAASEPLGISAARAADPGAGAGHAGSPDSVLLSHMSGSPRFHSP</sequence>
<dbReference type="InterPro" id="IPR015424">
    <property type="entry name" value="PyrdxlP-dep_Trfase"/>
</dbReference>
<evidence type="ECO:0000313" key="5">
    <source>
        <dbReference type="EMBL" id="JAC79062.1"/>
    </source>
</evidence>
<reference evidence="5" key="1">
    <citation type="submission" date="2014-05" db="EMBL/GenBank/DDBJ databases">
        <title>The transcriptome of the halophilic microalga Tetraselmis sp. GSL018 isolated from the Great Salt Lake, Utah.</title>
        <authorList>
            <person name="Jinkerson R.E."/>
            <person name="D'Adamo S."/>
            <person name="Posewitz M.C."/>
        </authorList>
    </citation>
    <scope>NUCLEOTIDE SEQUENCE</scope>
    <source>
        <strain evidence="5">GSL018</strain>
    </source>
</reference>
<dbReference type="SUPFAM" id="SSF53383">
    <property type="entry name" value="PLP-dependent transferases"/>
    <property type="match status" value="1"/>
</dbReference>
<proteinExistence type="predicted"/>
<dbReference type="AlphaFoldDB" id="A0A061S1M7"/>
<feature type="domain" description="Aminotransferase class V" evidence="3">
    <location>
        <begin position="80"/>
        <end position="431"/>
    </location>
</feature>
<dbReference type="PANTHER" id="PTHR43092">
    <property type="entry name" value="L-CYSTEINE DESULFHYDRASE"/>
    <property type="match status" value="1"/>
</dbReference>
<dbReference type="PANTHER" id="PTHR43092:SF2">
    <property type="entry name" value="HERCYNYLCYSTEINE SULFOXIDE LYASE"/>
    <property type="match status" value="1"/>
</dbReference>
<gene>
    <name evidence="5" type="ORF">TSPGSL018_13641</name>
    <name evidence="4" type="ORF">TSPGSL018_20477</name>
</gene>
<dbReference type="Gene3D" id="3.90.1150.10">
    <property type="entry name" value="Aspartate Aminotransferase, domain 1"/>
    <property type="match status" value="1"/>
</dbReference>
<keyword evidence="5" id="KW-0032">Aminotransferase</keyword>
<dbReference type="Gene3D" id="3.40.640.10">
    <property type="entry name" value="Type I PLP-dependent aspartate aminotransferase-like (Major domain)"/>
    <property type="match status" value="1"/>
</dbReference>
<dbReference type="EMBL" id="GBEZ01009243">
    <property type="protein sequence ID" value="JAC76332.1"/>
    <property type="molecule type" value="Transcribed_RNA"/>
</dbReference>
<keyword evidence="5" id="KW-0808">Transferase</keyword>
<keyword evidence="1" id="KW-0663">Pyridoxal phosphate</keyword>
<evidence type="ECO:0000256" key="2">
    <source>
        <dbReference type="SAM" id="MobiDB-lite"/>
    </source>
</evidence>
<name>A0A061S1M7_9CHLO</name>
<organism evidence="5">
    <name type="scientific">Tetraselmis sp. GSL018</name>
    <dbReference type="NCBI Taxonomy" id="582737"/>
    <lineage>
        <taxon>Eukaryota</taxon>
        <taxon>Viridiplantae</taxon>
        <taxon>Chlorophyta</taxon>
        <taxon>core chlorophytes</taxon>
        <taxon>Chlorodendrophyceae</taxon>
        <taxon>Chlorodendrales</taxon>
        <taxon>Chlorodendraceae</taxon>
        <taxon>Tetraselmis</taxon>
    </lineage>
</organism>
<dbReference type="EMBL" id="GBEZ01006325">
    <property type="protein sequence ID" value="JAC79062.1"/>
    <property type="molecule type" value="Transcribed_RNA"/>
</dbReference>
<dbReference type="GO" id="GO:0008483">
    <property type="term" value="F:transaminase activity"/>
    <property type="evidence" value="ECO:0007669"/>
    <property type="project" value="UniProtKB-KW"/>
</dbReference>
<dbReference type="Pfam" id="PF00266">
    <property type="entry name" value="Aminotran_5"/>
    <property type="match status" value="1"/>
</dbReference>
<dbReference type="InterPro" id="IPR015422">
    <property type="entry name" value="PyrdxlP-dep_Trfase_small"/>
</dbReference>
<feature type="region of interest" description="Disordered" evidence="2">
    <location>
        <begin position="485"/>
        <end position="515"/>
    </location>
</feature>